<keyword evidence="2" id="KW-0808">Transferase</keyword>
<organism evidence="4 5">
    <name type="scientific">Xylanibacter brevis</name>
    <dbReference type="NCBI Taxonomy" id="83231"/>
    <lineage>
        <taxon>Bacteria</taxon>
        <taxon>Pseudomonadati</taxon>
        <taxon>Bacteroidota</taxon>
        <taxon>Bacteroidia</taxon>
        <taxon>Bacteroidales</taxon>
        <taxon>Prevotellaceae</taxon>
        <taxon>Xylanibacter</taxon>
    </lineage>
</organism>
<comment type="caution">
    <text evidence="4">The sequence shown here is derived from an EMBL/GenBank/DDBJ whole genome shotgun (WGS) entry which is preliminary data.</text>
</comment>
<dbReference type="InterPro" id="IPR029044">
    <property type="entry name" value="Nucleotide-diphossugar_trans"/>
</dbReference>
<evidence type="ECO:0000259" key="3">
    <source>
        <dbReference type="Pfam" id="PF00535"/>
    </source>
</evidence>
<protein>
    <submittedName>
        <fullName evidence="4">Glycosyltransferase family 2 protein</fullName>
    </submittedName>
</protein>
<gene>
    <name evidence="4" type="ORF">I6E12_00420</name>
</gene>
<evidence type="ECO:0000313" key="5">
    <source>
        <dbReference type="Proteomes" id="UP001200470"/>
    </source>
</evidence>
<evidence type="ECO:0000256" key="2">
    <source>
        <dbReference type="ARBA" id="ARBA00022679"/>
    </source>
</evidence>
<proteinExistence type="predicted"/>
<keyword evidence="5" id="KW-1185">Reference proteome</keyword>
<dbReference type="CDD" id="cd00761">
    <property type="entry name" value="Glyco_tranf_GTA_type"/>
    <property type="match status" value="1"/>
</dbReference>
<name>A0ABS9CF72_9BACT</name>
<dbReference type="EMBL" id="JADYTN010000001">
    <property type="protein sequence ID" value="MCF2562581.1"/>
    <property type="molecule type" value="Genomic_DNA"/>
</dbReference>
<dbReference type="SUPFAM" id="SSF53448">
    <property type="entry name" value="Nucleotide-diphospho-sugar transferases"/>
    <property type="match status" value="1"/>
</dbReference>
<evidence type="ECO:0000256" key="1">
    <source>
        <dbReference type="ARBA" id="ARBA00022676"/>
    </source>
</evidence>
<dbReference type="Gene3D" id="3.90.550.10">
    <property type="entry name" value="Spore Coat Polysaccharide Biosynthesis Protein SpsA, Chain A"/>
    <property type="match status" value="1"/>
</dbReference>
<dbReference type="PANTHER" id="PTHR22916:SF51">
    <property type="entry name" value="GLYCOSYLTRANSFERASE EPSH-RELATED"/>
    <property type="match status" value="1"/>
</dbReference>
<dbReference type="PANTHER" id="PTHR22916">
    <property type="entry name" value="GLYCOSYLTRANSFERASE"/>
    <property type="match status" value="1"/>
</dbReference>
<keyword evidence="1" id="KW-0328">Glycosyltransferase</keyword>
<dbReference type="Proteomes" id="UP001200470">
    <property type="component" value="Unassembled WGS sequence"/>
</dbReference>
<feature type="domain" description="Glycosyltransferase 2-like" evidence="3">
    <location>
        <begin position="8"/>
        <end position="171"/>
    </location>
</feature>
<dbReference type="Pfam" id="PF00535">
    <property type="entry name" value="Glycos_transf_2"/>
    <property type="match status" value="1"/>
</dbReference>
<dbReference type="InterPro" id="IPR001173">
    <property type="entry name" value="Glyco_trans_2-like"/>
</dbReference>
<evidence type="ECO:0000313" key="4">
    <source>
        <dbReference type="EMBL" id="MCF2562581.1"/>
    </source>
</evidence>
<dbReference type="RefSeq" id="WP_301637227.1">
    <property type="nucleotide sequence ID" value="NZ_JADYTN010000001.1"/>
</dbReference>
<reference evidence="4 5" key="1">
    <citation type="submission" date="2020-12" db="EMBL/GenBank/DDBJ databases">
        <title>Whole genome sequences of gut porcine anaerobes.</title>
        <authorList>
            <person name="Kubasova T."/>
            <person name="Jahodarova E."/>
            <person name="Rychlik I."/>
        </authorList>
    </citation>
    <scope>NUCLEOTIDE SEQUENCE [LARGE SCALE GENOMIC DNA]</scope>
    <source>
        <strain evidence="4 5">An925</strain>
    </source>
</reference>
<sequence>MEKKAKVSVLVPFYNVEKYVGRCVESLFSQTYSNIEYVFVNDCTPDNSMDIINEYIDKFNVRNKCVIINHEVNKGISASRNDCLDNATGDYILFIDSDDYIDKDMVELLVKAAIENNADISGCGYIEEYKDRSVEMPQRYTNNHVEMMRAITLLTIKGVMWKLLIRRSIVEENQVRFIPDNTMVDDYLFCCQVFFYAKRFASVDKCMYHYIQYNPNNYSKTREFNITSQAKAIIKTEEFYKENGVYELVKDELLQRKFISKLPLLLNKNCYNVKLWRELFPESNNIWKKMNFSFKQKILFRLASSPLSVLLKIFM</sequence>
<accession>A0ABS9CF72</accession>